<gene>
    <name evidence="2" type="ORF">URODEC1_LOCUS67502</name>
</gene>
<feature type="signal peptide" evidence="1">
    <location>
        <begin position="1"/>
        <end position="21"/>
    </location>
</feature>
<dbReference type="AlphaFoldDB" id="A0ABC9BTY7"/>
<dbReference type="Proteomes" id="UP001497457">
    <property type="component" value="Chromosome 27b"/>
</dbReference>
<reference evidence="2" key="1">
    <citation type="submission" date="2024-10" db="EMBL/GenBank/DDBJ databases">
        <authorList>
            <person name="Ryan C."/>
        </authorList>
    </citation>
    <scope>NUCLEOTIDE SEQUENCE [LARGE SCALE GENOMIC DNA]</scope>
</reference>
<keyword evidence="1" id="KW-0732">Signal</keyword>
<proteinExistence type="predicted"/>
<feature type="chain" id="PRO_5044847258" evidence="1">
    <location>
        <begin position="22"/>
        <end position="99"/>
    </location>
</feature>
<sequence length="99" mass="10355">MAAARMVFLLMLAAVLLVVAGEHPVVPVSGQERAPLGHPPAEQHRRQSAMPGTVCFLVPVARGLGATAGAVEEDKAYIVGRPLFKVPPSSPCRSKAKSC</sequence>
<name>A0ABC9BTY7_9POAL</name>
<evidence type="ECO:0000256" key="1">
    <source>
        <dbReference type="SAM" id="SignalP"/>
    </source>
</evidence>
<organism evidence="2 3">
    <name type="scientific">Urochloa decumbens</name>
    <dbReference type="NCBI Taxonomy" id="240449"/>
    <lineage>
        <taxon>Eukaryota</taxon>
        <taxon>Viridiplantae</taxon>
        <taxon>Streptophyta</taxon>
        <taxon>Embryophyta</taxon>
        <taxon>Tracheophyta</taxon>
        <taxon>Spermatophyta</taxon>
        <taxon>Magnoliopsida</taxon>
        <taxon>Liliopsida</taxon>
        <taxon>Poales</taxon>
        <taxon>Poaceae</taxon>
        <taxon>PACMAD clade</taxon>
        <taxon>Panicoideae</taxon>
        <taxon>Panicodae</taxon>
        <taxon>Paniceae</taxon>
        <taxon>Melinidinae</taxon>
        <taxon>Urochloa</taxon>
    </lineage>
</organism>
<accession>A0ABC9BTY7</accession>
<dbReference type="EMBL" id="OZ075137">
    <property type="protein sequence ID" value="CAL5005507.1"/>
    <property type="molecule type" value="Genomic_DNA"/>
</dbReference>
<evidence type="ECO:0000313" key="3">
    <source>
        <dbReference type="Proteomes" id="UP001497457"/>
    </source>
</evidence>
<keyword evidence="3" id="KW-1185">Reference proteome</keyword>
<evidence type="ECO:0000313" key="2">
    <source>
        <dbReference type="EMBL" id="CAL5005507.1"/>
    </source>
</evidence>
<protein>
    <submittedName>
        <fullName evidence="2">Uncharacterized protein</fullName>
    </submittedName>
</protein>